<comment type="caution">
    <text evidence="1">The sequence shown here is derived from an EMBL/GenBank/DDBJ whole genome shotgun (WGS) entry which is preliminary data.</text>
</comment>
<accession>A0ABD0BCK3</accession>
<dbReference type="EMBL" id="BPOP01000060">
    <property type="protein sequence ID" value="GJB93807.1"/>
    <property type="molecule type" value="Genomic_DNA"/>
</dbReference>
<evidence type="ECO:0000313" key="1">
    <source>
        <dbReference type="EMBL" id="GJB93807.1"/>
    </source>
</evidence>
<protein>
    <submittedName>
        <fullName evidence="1">Uncharacterized protein</fullName>
    </submittedName>
</protein>
<dbReference type="Proteomes" id="UP000737420">
    <property type="component" value="Unassembled WGS sequence"/>
</dbReference>
<proteinExistence type="predicted"/>
<dbReference type="AlphaFoldDB" id="A0ABD0BCK3"/>
<organism evidence="1 2">
    <name type="scientific">Aeromonas caviae</name>
    <name type="common">Aeromonas punctata</name>
    <dbReference type="NCBI Taxonomy" id="648"/>
    <lineage>
        <taxon>Bacteria</taxon>
        <taxon>Pseudomonadati</taxon>
        <taxon>Pseudomonadota</taxon>
        <taxon>Gammaproteobacteria</taxon>
        <taxon>Aeromonadales</taxon>
        <taxon>Aeromonadaceae</taxon>
        <taxon>Aeromonas</taxon>
    </lineage>
</organism>
<gene>
    <name evidence="1" type="ORF">KAM382_38680</name>
</gene>
<name>A0ABD0BCK3_AERCA</name>
<sequence length="120" mass="12568">MRTGAAPVWEFYRIARKVKSAGGAREGAARARSSADPLDIVAPASWASTTSWGAGGSQGHLAFWANGQSGGENRPAWGRDPAACSPATGTADKWVILVINFVPLRPGQGYTDPITDTGKR</sequence>
<evidence type="ECO:0000313" key="2">
    <source>
        <dbReference type="Proteomes" id="UP000737420"/>
    </source>
</evidence>
<reference evidence="1 2" key="1">
    <citation type="submission" date="2021-07" db="EMBL/GenBank/DDBJ databases">
        <title>Draft genome sequence of carbapenem-resistant Aeromonas spp. in Japan.</title>
        <authorList>
            <person name="Maehana S."/>
            <person name="Suzuki M."/>
            <person name="Kitasato H."/>
        </authorList>
    </citation>
    <scope>NUCLEOTIDE SEQUENCE [LARGE SCALE GENOMIC DNA]</scope>
    <source>
        <strain evidence="1 2">KAM382</strain>
    </source>
</reference>